<name>A0A6M1S7K3_9HYPH</name>
<evidence type="ECO:0000313" key="2">
    <source>
        <dbReference type="EMBL" id="NGO62666.1"/>
    </source>
</evidence>
<dbReference type="InterPro" id="IPR046192">
    <property type="entry name" value="DUF6220"/>
</dbReference>
<feature type="transmembrane region" description="Helical" evidence="1">
    <location>
        <begin position="12"/>
        <end position="33"/>
    </location>
</feature>
<dbReference type="RefSeq" id="WP_163900053.1">
    <property type="nucleotide sequence ID" value="NZ_CP048427.1"/>
</dbReference>
<feature type="transmembrane region" description="Helical" evidence="1">
    <location>
        <begin position="78"/>
        <end position="97"/>
    </location>
</feature>
<dbReference type="Proteomes" id="UP000477849">
    <property type="component" value="Unassembled WGS sequence"/>
</dbReference>
<gene>
    <name evidence="2" type="ORF">G6N76_03190</name>
</gene>
<keyword evidence="1" id="KW-0472">Membrane</keyword>
<feature type="transmembrane region" description="Helical" evidence="1">
    <location>
        <begin position="103"/>
        <end position="124"/>
    </location>
</feature>
<evidence type="ECO:0000256" key="1">
    <source>
        <dbReference type="SAM" id="Phobius"/>
    </source>
</evidence>
<accession>A0A6M1S7K3</accession>
<dbReference type="AlphaFoldDB" id="A0A6M1S7K3"/>
<sequence length="128" mass="13460">MSVRIEVKPAPASLVFMGMAILTGAGIGIQFYLAGMAIFGGGVDWVVHRIVGSIIVLPILGMLAQAFMSPRLSAVRELTALLATSYLLQIAVVVVGQEVDMPLVAALHPANGALMCAISVRLAFRSLR</sequence>
<proteinExistence type="predicted"/>
<keyword evidence="3" id="KW-1185">Reference proteome</keyword>
<dbReference type="Pfam" id="PF19728">
    <property type="entry name" value="DUF6220"/>
    <property type="match status" value="1"/>
</dbReference>
<dbReference type="EMBL" id="JAAKZH010000001">
    <property type="protein sequence ID" value="NGO62666.1"/>
    <property type="molecule type" value="Genomic_DNA"/>
</dbReference>
<protein>
    <submittedName>
        <fullName evidence="2">Uncharacterized protein</fullName>
    </submittedName>
</protein>
<comment type="caution">
    <text evidence="2">The sequence shown here is derived from an EMBL/GenBank/DDBJ whole genome shotgun (WGS) entry which is preliminary data.</text>
</comment>
<feature type="transmembrane region" description="Helical" evidence="1">
    <location>
        <begin position="45"/>
        <end position="66"/>
    </location>
</feature>
<evidence type="ECO:0000313" key="3">
    <source>
        <dbReference type="Proteomes" id="UP000477849"/>
    </source>
</evidence>
<organism evidence="2 3">
    <name type="scientific">Rhizobium daejeonense</name>
    <dbReference type="NCBI Taxonomy" id="240521"/>
    <lineage>
        <taxon>Bacteria</taxon>
        <taxon>Pseudomonadati</taxon>
        <taxon>Pseudomonadota</taxon>
        <taxon>Alphaproteobacteria</taxon>
        <taxon>Hyphomicrobiales</taxon>
        <taxon>Rhizobiaceae</taxon>
        <taxon>Rhizobium/Agrobacterium group</taxon>
        <taxon>Rhizobium</taxon>
    </lineage>
</organism>
<keyword evidence="1" id="KW-0812">Transmembrane</keyword>
<reference evidence="2 3" key="1">
    <citation type="submission" date="2020-02" db="EMBL/GenBank/DDBJ databases">
        <title>Genome sequence of the type strain CCBAU10050 of Rhizobium daejeonense.</title>
        <authorList>
            <person name="Gao J."/>
            <person name="Sun J."/>
        </authorList>
    </citation>
    <scope>NUCLEOTIDE SEQUENCE [LARGE SCALE GENOMIC DNA]</scope>
    <source>
        <strain evidence="2 3">CCBAU10050</strain>
    </source>
</reference>
<keyword evidence="1" id="KW-1133">Transmembrane helix</keyword>